<dbReference type="SUPFAM" id="SSF46565">
    <property type="entry name" value="Chaperone J-domain"/>
    <property type="match status" value="1"/>
</dbReference>
<dbReference type="PATRIC" id="fig|336831.14.peg.2215"/>
<comment type="caution">
    <text evidence="6">The sequence shown here is derived from an EMBL/GenBank/DDBJ whole genome shotgun (WGS) entry which is preliminary data.</text>
</comment>
<dbReference type="GO" id="GO:1990230">
    <property type="term" value="C:iron-sulfur cluster transfer complex"/>
    <property type="evidence" value="ECO:0007669"/>
    <property type="project" value="TreeGrafter"/>
</dbReference>
<dbReference type="GO" id="GO:0051259">
    <property type="term" value="P:protein complex oligomerization"/>
    <property type="evidence" value="ECO:0007669"/>
    <property type="project" value="InterPro"/>
</dbReference>
<evidence type="ECO:0000313" key="7">
    <source>
        <dbReference type="Proteomes" id="UP000034228"/>
    </source>
</evidence>
<dbReference type="GO" id="GO:0006457">
    <property type="term" value="P:protein folding"/>
    <property type="evidence" value="ECO:0007669"/>
    <property type="project" value="UniProtKB-UniRule"/>
</dbReference>
<dbReference type="HAMAP" id="MF_00682">
    <property type="entry name" value="HscB"/>
    <property type="match status" value="1"/>
</dbReference>
<dbReference type="PANTHER" id="PTHR14021:SF15">
    <property type="entry name" value="IRON-SULFUR CLUSTER CO-CHAPERONE PROTEIN HSCB"/>
    <property type="match status" value="1"/>
</dbReference>
<name>A0A0M2VBX0_9GAMM</name>
<dbReference type="AlphaFoldDB" id="A0A0M2VBX0"/>
<sequence>MNYFQLFDLPATFELDLTELGSRYLALQRKFHPDNYAAASNRDRLMSVQQTANINDAYHSLKQPLLRAEHLLALRGLKISHEQRSFTEPVFLMAQMELREQLEDISASADPNAAIMAVEQQLQQQRKVLLRQLADALAANTAEQNQLAAELVRKLKFFFKLQHELELIEQQLQD</sequence>
<dbReference type="InterPro" id="IPR001623">
    <property type="entry name" value="DnaJ_domain"/>
</dbReference>
<comment type="subunit">
    <text evidence="4">Interacts with HscA and stimulates its ATPase activity.</text>
</comment>
<protein>
    <recommendedName>
        <fullName evidence="4">Co-chaperone protein HscB homolog</fullName>
    </recommendedName>
</protein>
<organism evidence="6 7">
    <name type="scientific">Arsukibacterium ikkense</name>
    <dbReference type="NCBI Taxonomy" id="336831"/>
    <lineage>
        <taxon>Bacteria</taxon>
        <taxon>Pseudomonadati</taxon>
        <taxon>Pseudomonadota</taxon>
        <taxon>Gammaproteobacteria</taxon>
        <taxon>Chromatiales</taxon>
        <taxon>Chromatiaceae</taxon>
        <taxon>Arsukibacterium</taxon>
    </lineage>
</organism>
<reference evidence="6 7" key="1">
    <citation type="submission" date="2015-03" db="EMBL/GenBank/DDBJ databases">
        <title>Draft genome sequences of two protease-producing strains of Arsukibacterium isolated from two cold and alkaline environments.</title>
        <authorList>
            <person name="Lylloff J.E."/>
            <person name="Skov L.B."/>
            <person name="Jepsen M."/>
            <person name="Hallin P.F."/>
            <person name="Sorensen S.J."/>
            <person name="Stougaard P."/>
            <person name="Glaring M.A."/>
        </authorList>
    </citation>
    <scope>NUCLEOTIDE SEQUENCE [LARGE SCALE GENOMIC DNA]</scope>
    <source>
        <strain evidence="6 7">GCM72</strain>
    </source>
</reference>
<gene>
    <name evidence="4" type="primary">hscB</name>
    <name evidence="6" type="ORF">WG68_00060</name>
</gene>
<dbReference type="InterPro" id="IPR009073">
    <property type="entry name" value="HscB_oligo_C"/>
</dbReference>
<dbReference type="PANTHER" id="PTHR14021">
    <property type="entry name" value="IRON-SULFUR CLUSTER CO-CHAPERONE PROTEIN HSCB"/>
    <property type="match status" value="1"/>
</dbReference>
<keyword evidence="2 4" id="KW-0143">Chaperone</keyword>
<dbReference type="NCBIfam" id="TIGR00714">
    <property type="entry name" value="hscB"/>
    <property type="match status" value="1"/>
</dbReference>
<dbReference type="InterPro" id="IPR004640">
    <property type="entry name" value="HscB"/>
</dbReference>
<dbReference type="EMBL" id="LAHO01000001">
    <property type="protein sequence ID" value="KKO47090.1"/>
    <property type="molecule type" value="Genomic_DNA"/>
</dbReference>
<evidence type="ECO:0000256" key="3">
    <source>
        <dbReference type="ARBA" id="ARBA00025596"/>
    </source>
</evidence>
<proteinExistence type="inferred from homology"/>
<evidence type="ECO:0000256" key="4">
    <source>
        <dbReference type="HAMAP-Rule" id="MF_00682"/>
    </source>
</evidence>
<dbReference type="STRING" id="336831.WG68_00060"/>
<dbReference type="InterPro" id="IPR036386">
    <property type="entry name" value="HscB_C_sf"/>
</dbReference>
<evidence type="ECO:0000256" key="1">
    <source>
        <dbReference type="ARBA" id="ARBA00010476"/>
    </source>
</evidence>
<dbReference type="RefSeq" id="WP_046555621.1">
    <property type="nucleotide sequence ID" value="NZ_LAHO01000001.1"/>
</dbReference>
<dbReference type="Gene3D" id="1.10.287.110">
    <property type="entry name" value="DnaJ domain"/>
    <property type="match status" value="1"/>
</dbReference>
<evidence type="ECO:0000256" key="2">
    <source>
        <dbReference type="ARBA" id="ARBA00023186"/>
    </source>
</evidence>
<dbReference type="GO" id="GO:0044571">
    <property type="term" value="P:[2Fe-2S] cluster assembly"/>
    <property type="evidence" value="ECO:0007669"/>
    <property type="project" value="InterPro"/>
</dbReference>
<dbReference type="SUPFAM" id="SSF47144">
    <property type="entry name" value="HSC20 (HSCB), C-terminal oligomerisation domain"/>
    <property type="match status" value="1"/>
</dbReference>
<dbReference type="GO" id="GO:0051087">
    <property type="term" value="F:protein-folding chaperone binding"/>
    <property type="evidence" value="ECO:0007669"/>
    <property type="project" value="InterPro"/>
</dbReference>
<evidence type="ECO:0000259" key="5">
    <source>
        <dbReference type="SMART" id="SM00271"/>
    </source>
</evidence>
<comment type="similarity">
    <text evidence="1 4">Belongs to the HscB family.</text>
</comment>
<dbReference type="OrthoDB" id="287587at2"/>
<accession>A0A0M2VBX0</accession>
<dbReference type="Gene3D" id="1.20.1280.20">
    <property type="entry name" value="HscB, C-terminal domain"/>
    <property type="match status" value="1"/>
</dbReference>
<dbReference type="GO" id="GO:0001671">
    <property type="term" value="F:ATPase activator activity"/>
    <property type="evidence" value="ECO:0007669"/>
    <property type="project" value="InterPro"/>
</dbReference>
<dbReference type="Proteomes" id="UP000034228">
    <property type="component" value="Unassembled WGS sequence"/>
</dbReference>
<evidence type="ECO:0000313" key="6">
    <source>
        <dbReference type="EMBL" id="KKO47090.1"/>
    </source>
</evidence>
<dbReference type="InterPro" id="IPR036869">
    <property type="entry name" value="J_dom_sf"/>
</dbReference>
<comment type="function">
    <text evidence="3 4">Co-chaperone involved in the maturation of iron-sulfur cluster-containing proteins. Seems to help targeting proteins to be folded toward HscA.</text>
</comment>
<dbReference type="Pfam" id="PF07743">
    <property type="entry name" value="HSCB_C"/>
    <property type="match status" value="1"/>
</dbReference>
<keyword evidence="7" id="KW-1185">Reference proteome</keyword>
<dbReference type="NCBIfam" id="NF003449">
    <property type="entry name" value="PRK05014.1"/>
    <property type="match status" value="1"/>
</dbReference>
<feature type="domain" description="J" evidence="5">
    <location>
        <begin position="1"/>
        <end position="66"/>
    </location>
</feature>
<dbReference type="SMART" id="SM00271">
    <property type="entry name" value="DnaJ"/>
    <property type="match status" value="1"/>
</dbReference>